<organism evidence="1 2">
    <name type="scientific">Miniphocaeibacter halophilus</name>
    <dbReference type="NCBI Taxonomy" id="2931922"/>
    <lineage>
        <taxon>Bacteria</taxon>
        <taxon>Bacillati</taxon>
        <taxon>Bacillota</taxon>
        <taxon>Tissierellia</taxon>
        <taxon>Tissierellales</taxon>
        <taxon>Peptoniphilaceae</taxon>
        <taxon>Miniphocaeibacter</taxon>
    </lineage>
</organism>
<dbReference type="Proteomes" id="UP000595814">
    <property type="component" value="Chromosome"/>
</dbReference>
<evidence type="ECO:0000313" key="1">
    <source>
        <dbReference type="EMBL" id="QQK07108.1"/>
    </source>
</evidence>
<keyword evidence="2" id="KW-1185">Reference proteome</keyword>
<evidence type="ECO:0000313" key="2">
    <source>
        <dbReference type="Proteomes" id="UP000595814"/>
    </source>
</evidence>
<dbReference type="EMBL" id="CP066744">
    <property type="protein sequence ID" value="QQK07108.1"/>
    <property type="molecule type" value="Genomic_DNA"/>
</dbReference>
<accession>A0AC61MPN1</accession>
<protein>
    <submittedName>
        <fullName evidence="1">Uncharacterized protein</fullName>
    </submittedName>
</protein>
<name>A0AC61MPN1_9FIRM</name>
<gene>
    <name evidence="1" type="ORF">JFY71_07165</name>
</gene>
<reference evidence="1 2" key="1">
    <citation type="journal article" date="2022" name="Int. J. Syst. Evol. Microbiol.">
        <title>Miniphocaeibacter halophilus sp. nov., an ammonium-tolerant acetate-producing bacterium isolated from a biogas system.</title>
        <authorList>
            <person name="Schnurer A."/>
            <person name="Singh A."/>
            <person name="Bi S."/>
            <person name="Qiao W."/>
            <person name="Westerholm M."/>
        </authorList>
    </citation>
    <scope>NUCLEOTIDE SEQUENCE [LARGE SCALE GENOMIC DNA]</scope>
    <source>
        <strain evidence="1 2">AMB_01</strain>
    </source>
</reference>
<proteinExistence type="predicted"/>
<sequence>MKKNILDFQIKVGVDDDNESIKATSLKMEMKYSNSKDKVKMPPTKIS</sequence>